<keyword evidence="6 7" id="KW-0414">Isoprene biosynthesis</keyword>
<dbReference type="Pfam" id="PF00903">
    <property type="entry name" value="Glyoxalase"/>
    <property type="match status" value="1"/>
</dbReference>
<keyword evidence="4 7" id="KW-0808">Transferase</keyword>
<comment type="similarity">
    <text evidence="3 7">Belongs to the IspD/TarI cytidylyltransferase family. IspD subfamily.</text>
</comment>
<evidence type="ECO:0000256" key="1">
    <source>
        <dbReference type="ARBA" id="ARBA00001282"/>
    </source>
</evidence>
<dbReference type="CDD" id="cd02516">
    <property type="entry name" value="CDP-ME_synthetase"/>
    <property type="match status" value="1"/>
</dbReference>
<comment type="function">
    <text evidence="7">Catalyzes the formation of 4-diphosphocytidyl-2-C-methyl-D-erythritol from CTP and 2-C-methyl-D-erythritol 4-phosphate (MEP).</text>
</comment>
<dbReference type="InterPro" id="IPR001228">
    <property type="entry name" value="IspD"/>
</dbReference>
<reference evidence="9 10" key="1">
    <citation type="journal article" date="2019" name="Int. J. Syst. Evol. Microbiol.">
        <title>The Global Catalogue of Microorganisms (GCM) 10K type strain sequencing project: providing services to taxonomists for standard genome sequencing and annotation.</title>
        <authorList>
            <consortium name="The Broad Institute Genomics Platform"/>
            <consortium name="The Broad Institute Genome Sequencing Center for Infectious Disease"/>
            <person name="Wu L."/>
            <person name="Ma J."/>
        </authorList>
    </citation>
    <scope>NUCLEOTIDE SEQUENCE [LARGE SCALE GENOMIC DNA]</scope>
    <source>
        <strain evidence="9 10">JCM 15503</strain>
    </source>
</reference>
<accession>A0ABN1K3W8</accession>
<evidence type="ECO:0000256" key="6">
    <source>
        <dbReference type="ARBA" id="ARBA00023229"/>
    </source>
</evidence>
<name>A0ABN1K3W8_9BURK</name>
<dbReference type="InterPro" id="IPR029044">
    <property type="entry name" value="Nucleotide-diphossugar_trans"/>
</dbReference>
<comment type="pathway">
    <text evidence="2 7">Isoprenoid biosynthesis; isopentenyl diphosphate biosynthesis via DXP pathway; isopentenyl diphosphate from 1-deoxy-D-xylulose 5-phosphate: step 2/6.</text>
</comment>
<dbReference type="SUPFAM" id="SSF54593">
    <property type="entry name" value="Glyoxalase/Bleomycin resistance protein/Dihydroxybiphenyl dioxygenase"/>
    <property type="match status" value="1"/>
</dbReference>
<dbReference type="PANTHER" id="PTHR32125">
    <property type="entry name" value="2-C-METHYL-D-ERYTHRITOL 4-PHOSPHATE CYTIDYLYLTRANSFERASE, CHLOROPLASTIC"/>
    <property type="match status" value="1"/>
</dbReference>
<organism evidence="9 10">
    <name type="scientific">Ideonella azotifigens</name>
    <dbReference type="NCBI Taxonomy" id="513160"/>
    <lineage>
        <taxon>Bacteria</taxon>
        <taxon>Pseudomonadati</taxon>
        <taxon>Pseudomonadota</taxon>
        <taxon>Betaproteobacteria</taxon>
        <taxon>Burkholderiales</taxon>
        <taxon>Sphaerotilaceae</taxon>
        <taxon>Ideonella</taxon>
    </lineage>
</organism>
<dbReference type="Gene3D" id="3.10.180.10">
    <property type="entry name" value="2,3-Dihydroxybiphenyl 1,2-Dioxygenase, domain 1"/>
    <property type="match status" value="1"/>
</dbReference>
<dbReference type="HAMAP" id="MF_00108">
    <property type="entry name" value="IspD"/>
    <property type="match status" value="1"/>
</dbReference>
<proteinExistence type="inferred from homology"/>
<dbReference type="SUPFAM" id="SSF53448">
    <property type="entry name" value="Nucleotide-diphospho-sugar transferases"/>
    <property type="match status" value="1"/>
</dbReference>
<evidence type="ECO:0000256" key="2">
    <source>
        <dbReference type="ARBA" id="ARBA00004787"/>
    </source>
</evidence>
<evidence type="ECO:0000256" key="7">
    <source>
        <dbReference type="HAMAP-Rule" id="MF_00108"/>
    </source>
</evidence>
<feature type="site" description="Transition state stabilizer" evidence="7">
    <location>
        <position position="28"/>
    </location>
</feature>
<feature type="site" description="Transition state stabilizer" evidence="7">
    <location>
        <position position="21"/>
    </location>
</feature>
<evidence type="ECO:0000259" key="8">
    <source>
        <dbReference type="Pfam" id="PF00903"/>
    </source>
</evidence>
<feature type="site" description="Positions MEP for the nucleophilic attack" evidence="7">
    <location>
        <position position="225"/>
    </location>
</feature>
<comment type="caution">
    <text evidence="9">The sequence shown here is derived from an EMBL/GenBank/DDBJ whole genome shotgun (WGS) entry which is preliminary data.</text>
</comment>
<keyword evidence="5 7" id="KW-0548">Nucleotidyltransferase</keyword>
<evidence type="ECO:0000256" key="5">
    <source>
        <dbReference type="ARBA" id="ARBA00022695"/>
    </source>
</evidence>
<keyword evidence="10" id="KW-1185">Reference proteome</keyword>
<dbReference type="EMBL" id="BAAAEW010000018">
    <property type="protein sequence ID" value="GAA0753915.1"/>
    <property type="molecule type" value="Genomic_DNA"/>
</dbReference>
<evidence type="ECO:0000313" key="10">
    <source>
        <dbReference type="Proteomes" id="UP001500279"/>
    </source>
</evidence>
<feature type="domain" description="Glyoxalase/fosfomycin resistance/dioxygenase" evidence="8">
    <location>
        <begin position="252"/>
        <end position="356"/>
    </location>
</feature>
<dbReference type="InterPro" id="IPR029068">
    <property type="entry name" value="Glyas_Bleomycin-R_OHBP_Dase"/>
</dbReference>
<evidence type="ECO:0000256" key="4">
    <source>
        <dbReference type="ARBA" id="ARBA00022679"/>
    </source>
</evidence>
<dbReference type="InterPro" id="IPR004360">
    <property type="entry name" value="Glyas_Fos-R_dOase_dom"/>
</dbReference>
<dbReference type="NCBIfam" id="TIGR00453">
    <property type="entry name" value="ispD"/>
    <property type="match status" value="1"/>
</dbReference>
<gene>
    <name evidence="7" type="primary">ispD</name>
    <name evidence="9" type="ORF">GCM10009107_29840</name>
</gene>
<dbReference type="Pfam" id="PF01128">
    <property type="entry name" value="IspD"/>
    <property type="match status" value="1"/>
</dbReference>
<dbReference type="Gene3D" id="3.90.550.10">
    <property type="entry name" value="Spore Coat Polysaccharide Biosynthesis Protein SpsA, Chain A"/>
    <property type="match status" value="1"/>
</dbReference>
<dbReference type="PROSITE" id="PS01295">
    <property type="entry name" value="ISPD"/>
    <property type="match status" value="1"/>
</dbReference>
<protein>
    <recommendedName>
        <fullName evidence="7">2-C-methyl-D-erythritol 4-phosphate cytidylyltransferase</fullName>
        <ecNumber evidence="7">2.7.7.60</ecNumber>
    </recommendedName>
    <alternativeName>
        <fullName evidence="7">4-diphosphocytidyl-2C-methyl-D-erythritol synthase</fullName>
    </alternativeName>
    <alternativeName>
        <fullName evidence="7">MEP cytidylyltransferase</fullName>
        <shortName evidence="7">MCT</shortName>
    </alternativeName>
</protein>
<evidence type="ECO:0000256" key="3">
    <source>
        <dbReference type="ARBA" id="ARBA00009789"/>
    </source>
</evidence>
<dbReference type="Proteomes" id="UP001500279">
    <property type="component" value="Unassembled WGS sequence"/>
</dbReference>
<dbReference type="InterPro" id="IPR018294">
    <property type="entry name" value="ISPD_synthase_CS"/>
</dbReference>
<dbReference type="InterPro" id="IPR050088">
    <property type="entry name" value="IspD/TarI_cytidylyltransf_bact"/>
</dbReference>
<dbReference type="InterPro" id="IPR034683">
    <property type="entry name" value="IspD/TarI"/>
</dbReference>
<sequence>MTIGSVPRCFALVPCAGAGRRAGSHNPKQYEPVAGRPLVAHTLAALAGVARIEATLVVLAPDDEQFDDEFPGLVGDRLWTAKVGGATRAETVANGLAELKMRGVQPHDWVLVHDAARCLIRAEWVDRLIDTCHDDEVGGLLALPLADTLKADADGDVHPEARGRVQATVPRDGKWAAQTPQMFRLGLLAPALAAADPAQITDEASAVEALGHQPLLVRGDYENFKVTWPGDFALAERLLASVRPGPEMRAFVPAKDFALSLRFYADIGFTKEFEHGNLAGFKLGGTGFLLQDFYEPQHAANFMMHLTLDDLDGFWRGLQQNGVAARYGVRVEPPEERPWGLVDMVLFDPSGVLWRIAQRMETPA</sequence>
<dbReference type="PANTHER" id="PTHR32125:SF4">
    <property type="entry name" value="2-C-METHYL-D-ERYTHRITOL 4-PHOSPHATE CYTIDYLYLTRANSFERASE, CHLOROPLASTIC"/>
    <property type="match status" value="1"/>
</dbReference>
<comment type="catalytic activity">
    <reaction evidence="1 7">
        <text>2-C-methyl-D-erythritol 4-phosphate + CTP + H(+) = 4-CDP-2-C-methyl-D-erythritol + diphosphate</text>
        <dbReference type="Rhea" id="RHEA:13429"/>
        <dbReference type="ChEBI" id="CHEBI:15378"/>
        <dbReference type="ChEBI" id="CHEBI:33019"/>
        <dbReference type="ChEBI" id="CHEBI:37563"/>
        <dbReference type="ChEBI" id="CHEBI:57823"/>
        <dbReference type="ChEBI" id="CHEBI:58262"/>
        <dbReference type="EC" id="2.7.7.60"/>
    </reaction>
</comment>
<evidence type="ECO:0000313" key="9">
    <source>
        <dbReference type="EMBL" id="GAA0753915.1"/>
    </source>
</evidence>
<feature type="site" description="Positions MEP for the nucleophilic attack" evidence="7">
    <location>
        <position position="171"/>
    </location>
</feature>
<dbReference type="EC" id="2.7.7.60" evidence="7"/>